<dbReference type="GO" id="GO:0031514">
    <property type="term" value="C:motile cilium"/>
    <property type="evidence" value="ECO:0007669"/>
    <property type="project" value="UniProtKB-SubCell"/>
</dbReference>
<dbReference type="PANTHER" id="PTHR46613:SF1">
    <property type="entry name" value="RADIAL SPOKE HEAD 10 HOMOLOG B-RELATED"/>
    <property type="match status" value="1"/>
</dbReference>
<dbReference type="SUPFAM" id="SSF82185">
    <property type="entry name" value="Histone H3 K4-specific methyltransferase SET7/9 N-terminal domain"/>
    <property type="match status" value="2"/>
</dbReference>
<evidence type="ECO:0000256" key="9">
    <source>
        <dbReference type="SAM" id="MobiDB-lite"/>
    </source>
</evidence>
<comment type="caution">
    <text evidence="10">The sequence shown here is derived from an EMBL/GenBank/DDBJ whole genome shotgun (WGS) entry which is preliminary data.</text>
</comment>
<name>A0A2P4XF62_9STRA</name>
<feature type="region of interest" description="Disordered" evidence="9">
    <location>
        <begin position="286"/>
        <end position="306"/>
    </location>
</feature>
<organism evidence="10 11">
    <name type="scientific">Phytophthora palmivora</name>
    <dbReference type="NCBI Taxonomy" id="4796"/>
    <lineage>
        <taxon>Eukaryota</taxon>
        <taxon>Sar</taxon>
        <taxon>Stramenopiles</taxon>
        <taxon>Oomycota</taxon>
        <taxon>Peronosporomycetes</taxon>
        <taxon>Peronosporales</taxon>
        <taxon>Peronosporaceae</taxon>
        <taxon>Phytophthora</taxon>
    </lineage>
</organism>
<gene>
    <name evidence="10" type="ORF">PHPALM_20317</name>
</gene>
<protein>
    <submittedName>
        <fullName evidence="10">Radial spoke head 10 family protein</fullName>
    </submittedName>
</protein>
<dbReference type="Gene3D" id="2.20.110.10">
    <property type="entry name" value="Histone H3 K4-specific methyltransferase SET7/9 N-terminal domain"/>
    <property type="match status" value="3"/>
</dbReference>
<dbReference type="Pfam" id="PF02493">
    <property type="entry name" value="MORN"/>
    <property type="match status" value="7"/>
</dbReference>
<dbReference type="InterPro" id="IPR003409">
    <property type="entry name" value="MORN"/>
</dbReference>
<evidence type="ECO:0000256" key="7">
    <source>
        <dbReference type="ARBA" id="ARBA00023212"/>
    </source>
</evidence>
<evidence type="ECO:0000256" key="3">
    <source>
        <dbReference type="ARBA" id="ARBA00022490"/>
    </source>
</evidence>
<dbReference type="PANTHER" id="PTHR46613">
    <property type="entry name" value="RADIAL SPOKE HEAD 10 HOMOLOG B-RELATED"/>
    <property type="match status" value="1"/>
</dbReference>
<keyword evidence="8" id="KW-0966">Cell projection</keyword>
<keyword evidence="4" id="KW-0677">Repeat</keyword>
<keyword evidence="5" id="KW-0282">Flagellum</keyword>
<evidence type="ECO:0000313" key="10">
    <source>
        <dbReference type="EMBL" id="POM64187.1"/>
    </source>
</evidence>
<dbReference type="GO" id="GO:0005930">
    <property type="term" value="C:axoneme"/>
    <property type="evidence" value="ECO:0007669"/>
    <property type="project" value="UniProtKB-SubCell"/>
</dbReference>
<dbReference type="OrthoDB" id="294378at2759"/>
<keyword evidence="7" id="KW-0206">Cytoskeleton</keyword>
<proteinExistence type="predicted"/>
<keyword evidence="11" id="KW-1185">Reference proteome</keyword>
<dbReference type="SMART" id="SM00698">
    <property type="entry name" value="MORN"/>
    <property type="match status" value="7"/>
</dbReference>
<sequence>MESKSPPLDPRVLANVVQSYEGETLQVTECDVPVYHGKGRLEFKTGFTYIGDFDHGRMHGTGRIEWQTSGVVYEGEFTHNEITGKGTYWWPNGSSYIGDVKCGKRHGRGVFVTGDRGVLLQSMREERHEIEGVDVPKPLLFGYRSHEEYSSHDGVDHDEDKANDNLVVARSNARYDGEWENGLPHGYGELVFDAARNIRYEGQFVEGKREGRGHMHYADGSVYAGDWKADVKCGRGVMTWMVPRGVDELLNPDDATPLERYDGEWENDCQQGFGRHVWLVSPLSGLATGSTSKNELSGSSNPHDKN</sequence>
<dbReference type="AlphaFoldDB" id="A0A2P4XF62"/>
<feature type="compositionally biased region" description="Polar residues" evidence="9">
    <location>
        <begin position="287"/>
        <end position="306"/>
    </location>
</feature>
<dbReference type="Proteomes" id="UP000237271">
    <property type="component" value="Unassembled WGS sequence"/>
</dbReference>
<keyword evidence="6" id="KW-0969">Cilium</keyword>
<reference evidence="10 11" key="1">
    <citation type="journal article" date="2017" name="Genome Biol. Evol.">
        <title>Phytophthora megakarya and P. palmivora, closely related causal agents of cacao black pod rot, underwent increases in genome sizes and gene numbers by different mechanisms.</title>
        <authorList>
            <person name="Ali S.S."/>
            <person name="Shao J."/>
            <person name="Lary D.J."/>
            <person name="Kronmiller B."/>
            <person name="Shen D."/>
            <person name="Strem M.D."/>
            <person name="Amoako-Attah I."/>
            <person name="Akrofi A.Y."/>
            <person name="Begoude B.A."/>
            <person name="Ten Hoopen G.M."/>
            <person name="Coulibaly K."/>
            <person name="Kebe B.I."/>
            <person name="Melnick R.L."/>
            <person name="Guiltinan M.J."/>
            <person name="Tyler B.M."/>
            <person name="Meinhardt L.W."/>
            <person name="Bailey B.A."/>
        </authorList>
    </citation>
    <scope>NUCLEOTIDE SEQUENCE [LARGE SCALE GENOMIC DNA]</scope>
    <source>
        <strain evidence="11">sbr112.9</strain>
    </source>
</reference>
<dbReference type="EMBL" id="NCKW01011163">
    <property type="protein sequence ID" value="POM64187.1"/>
    <property type="molecule type" value="Genomic_DNA"/>
</dbReference>
<evidence type="ECO:0000256" key="1">
    <source>
        <dbReference type="ARBA" id="ARBA00004230"/>
    </source>
</evidence>
<evidence type="ECO:0000256" key="8">
    <source>
        <dbReference type="ARBA" id="ARBA00023273"/>
    </source>
</evidence>
<keyword evidence="3" id="KW-0963">Cytoplasm</keyword>
<evidence type="ECO:0000256" key="4">
    <source>
        <dbReference type="ARBA" id="ARBA00022737"/>
    </source>
</evidence>
<accession>A0A2P4XF62</accession>
<evidence type="ECO:0000256" key="2">
    <source>
        <dbReference type="ARBA" id="ARBA00004430"/>
    </source>
</evidence>
<evidence type="ECO:0000313" key="11">
    <source>
        <dbReference type="Proteomes" id="UP000237271"/>
    </source>
</evidence>
<evidence type="ECO:0000256" key="6">
    <source>
        <dbReference type="ARBA" id="ARBA00023069"/>
    </source>
</evidence>
<evidence type="ECO:0000256" key="5">
    <source>
        <dbReference type="ARBA" id="ARBA00022846"/>
    </source>
</evidence>
<comment type="subcellular location">
    <subcellularLocation>
        <location evidence="1">Cell projection</location>
        <location evidence="1">Cilium</location>
        <location evidence="1">Flagellum</location>
    </subcellularLocation>
    <subcellularLocation>
        <location evidence="2">Cytoplasm</location>
        <location evidence="2">Cytoskeleton</location>
        <location evidence="2">Cilium axoneme</location>
    </subcellularLocation>
</comment>